<dbReference type="KEGG" id="vpy:HZI73_07240"/>
<protein>
    <submittedName>
        <fullName evidence="4">NAD(P)H-dependent oxidoreductase</fullName>
    </submittedName>
</protein>
<evidence type="ECO:0000256" key="2">
    <source>
        <dbReference type="ARBA" id="ARBA00022643"/>
    </source>
</evidence>
<keyword evidence="5" id="KW-1185">Reference proteome</keyword>
<dbReference type="RefSeq" id="WP_212697583.1">
    <property type="nucleotide sequence ID" value="NZ_CP058649.1"/>
</dbReference>
<dbReference type="EMBL" id="CP058649">
    <property type="protein sequence ID" value="QUI22105.1"/>
    <property type="molecule type" value="Genomic_DNA"/>
</dbReference>
<evidence type="ECO:0000259" key="3">
    <source>
        <dbReference type="Pfam" id="PF02525"/>
    </source>
</evidence>
<dbReference type="Gene3D" id="3.40.50.360">
    <property type="match status" value="2"/>
</dbReference>
<name>A0A8J8SFV9_9FIRM</name>
<accession>A0A8J8SFV9</accession>
<keyword evidence="2" id="KW-0288">FMN</keyword>
<dbReference type="InterPro" id="IPR029039">
    <property type="entry name" value="Flavoprotein-like_sf"/>
</dbReference>
<organism evidence="4 5">
    <name type="scientific">Vallitalea pronyensis</name>
    <dbReference type="NCBI Taxonomy" id="1348613"/>
    <lineage>
        <taxon>Bacteria</taxon>
        <taxon>Bacillati</taxon>
        <taxon>Bacillota</taxon>
        <taxon>Clostridia</taxon>
        <taxon>Lachnospirales</taxon>
        <taxon>Vallitaleaceae</taxon>
        <taxon>Vallitalea</taxon>
    </lineage>
</organism>
<dbReference type="PANTHER" id="PTHR43278">
    <property type="entry name" value="NAD(P)H-DEPENDENT FMN-CONTAINING OXIDOREDUCTASE YWQN-RELATED"/>
    <property type="match status" value="1"/>
</dbReference>
<dbReference type="InterPro" id="IPR051796">
    <property type="entry name" value="ISF_SsuE-like"/>
</dbReference>
<evidence type="ECO:0000313" key="4">
    <source>
        <dbReference type="EMBL" id="QUI22105.1"/>
    </source>
</evidence>
<evidence type="ECO:0000256" key="1">
    <source>
        <dbReference type="ARBA" id="ARBA00022630"/>
    </source>
</evidence>
<sequence length="462" mass="53846">MNIVVLNGSPKGDISVTMQYIHYIQKKYKQHRLTIINIAKNIHKIEKDKAYFENIMDAIKSSDGVLWAFPLYVFTVSSSYQRFIELIFERNMTAVFKEKYTSLLATSIHFYDHTAINYMHAICDDLDMHYVDDFSPHMYDLEKEAIRNNLLLFAKNFFDAIENQVTTLKAFNPVKHAPINYVSEIQQDKLDASNKKIIIVTDSLENSNLKNMIHAFKLSFVQSIEVVNLQDLDIKGGCLGCLKCGYDYTCVYHDKDDYIRFYNNTLKAADIIIFAGTIQHRYLSYRWKMFLDRGFFNTHTPSLSNKQFGFILSGPLNQVPNLRQILEAYVQWQGSHLVGFVTDEYATNSELDNHLYALANNLIKLSDCNYRRPTTFLGIAGMKLFRDEIWGELRFPFIADHKAYRTHNVYDFPQKYYTSRIRNFVLMLMCKIPFIRKEIYSNKIKPGMIASLEKIVNNDSVS</sequence>
<dbReference type="PANTHER" id="PTHR43278:SF4">
    <property type="entry name" value="NAD(P)H-DEPENDENT FMN-CONTAINING OXIDOREDUCTASE YWQN-RELATED"/>
    <property type="match status" value="1"/>
</dbReference>
<dbReference type="Proteomes" id="UP000683246">
    <property type="component" value="Chromosome"/>
</dbReference>
<proteinExistence type="predicted"/>
<gene>
    <name evidence="4" type="ORF">HZI73_07240</name>
</gene>
<dbReference type="AlphaFoldDB" id="A0A8J8SFV9"/>
<feature type="domain" description="Flavodoxin-like fold" evidence="3">
    <location>
        <begin position="1"/>
        <end position="99"/>
    </location>
</feature>
<keyword evidence="1" id="KW-0285">Flavoprotein</keyword>
<evidence type="ECO:0000313" key="5">
    <source>
        <dbReference type="Proteomes" id="UP000683246"/>
    </source>
</evidence>
<dbReference type="SUPFAM" id="SSF52218">
    <property type="entry name" value="Flavoproteins"/>
    <property type="match status" value="2"/>
</dbReference>
<dbReference type="Pfam" id="PF02525">
    <property type="entry name" value="Flavodoxin_2"/>
    <property type="match status" value="1"/>
</dbReference>
<reference evidence="4" key="1">
    <citation type="submission" date="2020-07" db="EMBL/GenBank/DDBJ databases">
        <title>Vallitalea pronyensis genome.</title>
        <authorList>
            <person name="Postec A."/>
        </authorList>
    </citation>
    <scope>NUCLEOTIDE SEQUENCE</scope>
    <source>
        <strain evidence="4">FatNI3</strain>
    </source>
</reference>
<dbReference type="InterPro" id="IPR003680">
    <property type="entry name" value="Flavodoxin_fold"/>
</dbReference>